<evidence type="ECO:0000259" key="5">
    <source>
        <dbReference type="Pfam" id="PF01370"/>
    </source>
</evidence>
<feature type="binding site" evidence="4">
    <location>
        <begin position="206"/>
        <end position="209"/>
    </location>
    <ligand>
        <name>substrate</name>
    </ligand>
</feature>
<evidence type="ECO:0000256" key="4">
    <source>
        <dbReference type="HAMAP-Rule" id="MF_01601"/>
    </source>
</evidence>
<feature type="active site" description="Proton acceptor" evidence="4">
    <location>
        <position position="183"/>
    </location>
</feature>
<dbReference type="SUPFAM" id="SSF51735">
    <property type="entry name" value="NAD(P)-binding Rossmann-fold domains"/>
    <property type="match status" value="1"/>
</dbReference>
<dbReference type="Proteomes" id="UP001296873">
    <property type="component" value="Unassembled WGS sequence"/>
</dbReference>
<comment type="caution">
    <text evidence="6">The sequence shown here is derived from an EMBL/GenBank/DDBJ whole genome shotgun (WGS) entry which is preliminary data.</text>
</comment>
<dbReference type="PANTHER" id="PTHR43103">
    <property type="entry name" value="NUCLEOSIDE-DIPHOSPHATE-SUGAR EPIMERASE"/>
    <property type="match status" value="1"/>
</dbReference>
<feature type="active site" description="Proton acceptor" evidence="4">
    <location>
        <position position="142"/>
    </location>
</feature>
<feature type="binding site" evidence="4">
    <location>
        <begin position="30"/>
        <end position="31"/>
    </location>
    <ligand>
        <name>NADP(+)</name>
        <dbReference type="ChEBI" id="CHEBI:58349"/>
    </ligand>
</feature>
<dbReference type="Pfam" id="PF01370">
    <property type="entry name" value="Epimerase"/>
    <property type="match status" value="1"/>
</dbReference>
<feature type="binding site" evidence="4">
    <location>
        <begin position="10"/>
        <end position="11"/>
    </location>
    <ligand>
        <name>NADP(+)</name>
        <dbReference type="ChEBI" id="CHEBI:58349"/>
    </ligand>
</feature>
<proteinExistence type="inferred from homology"/>
<dbReference type="EMBL" id="NRRL01000179">
    <property type="protein sequence ID" value="MBK1671378.1"/>
    <property type="molecule type" value="Genomic_DNA"/>
</dbReference>
<comment type="subunit">
    <text evidence="4">Homopentamer.</text>
</comment>
<evidence type="ECO:0000256" key="3">
    <source>
        <dbReference type="ARBA" id="ARBA00023277"/>
    </source>
</evidence>
<dbReference type="PANTHER" id="PTHR43103:SF3">
    <property type="entry name" value="ADP-L-GLYCERO-D-MANNO-HEPTOSE-6-EPIMERASE"/>
    <property type="match status" value="1"/>
</dbReference>
<feature type="binding site" evidence="4">
    <location>
        <position position="146"/>
    </location>
    <ligand>
        <name>NADP(+)</name>
        <dbReference type="ChEBI" id="CHEBI:58349"/>
    </ligand>
</feature>
<comment type="pathway">
    <text evidence="4">Nucleotide-sugar biosynthesis; ADP-L-glycero-beta-D-manno-heptose biosynthesis; ADP-L-glycero-beta-D-manno-heptose from D-glycero-beta-D-manno-heptose 7-phosphate: step 4/4.</text>
</comment>
<feature type="binding site" evidence="4">
    <location>
        <position position="174"/>
    </location>
    <ligand>
        <name>substrate</name>
    </ligand>
</feature>
<dbReference type="HAMAP" id="MF_01601">
    <property type="entry name" value="Heptose_epimerase"/>
    <property type="match status" value="1"/>
</dbReference>
<feature type="binding site" evidence="4">
    <location>
        <position position="183"/>
    </location>
    <ligand>
        <name>NADP(+)</name>
        <dbReference type="ChEBI" id="CHEBI:58349"/>
    </ligand>
</feature>
<sequence length="327" mass="36739">MYFVTGGAGFIGSNLVASLSARDERVVVCDRLGDQDKWRNLAHHDLDDIVAPERAFDLLDARVDAVQAVVHMGAISATTETDGDRLVETNFRLSRDLWRWCTQHEVPLIYASSAATYGDGARGFEDTEDRAALARFRPLNGYGWSKQLFDRWVARELADGAARPPQWAGLKFFNVYGPNEYHKGGQASVPWHLFQQIQAGGPAKLFKSHHPDYPDGGQLRDFVYVDDCIAVMRWLLDTPRVSGLFNVGTGRARTFLALAHAVFDALDREPDIAFVPTPERLRPTYQYFTQASMEKLRKAGYDTPFTELEDGIAAYVRAYLTAPDPYR</sequence>
<reference evidence="6 7" key="1">
    <citation type="journal article" date="2020" name="Microorganisms">
        <title>Osmotic Adaptation and Compatible Solute Biosynthesis of Phototrophic Bacteria as Revealed from Genome Analyses.</title>
        <authorList>
            <person name="Imhoff J.F."/>
            <person name="Rahn T."/>
            <person name="Kunzel S."/>
            <person name="Keller A."/>
            <person name="Neulinger S.C."/>
        </authorList>
    </citation>
    <scope>NUCLEOTIDE SEQUENCE [LARGE SCALE GENOMIC DNA]</scope>
    <source>
        <strain evidence="6 7">DSM 9895</strain>
    </source>
</reference>
<dbReference type="NCBIfam" id="TIGR02197">
    <property type="entry name" value="heptose_epim"/>
    <property type="match status" value="1"/>
</dbReference>
<keyword evidence="3 4" id="KW-0119">Carbohydrate metabolism</keyword>
<dbReference type="InterPro" id="IPR036291">
    <property type="entry name" value="NAD(P)-bd_dom_sf"/>
</dbReference>
<dbReference type="RefSeq" id="WP_200344180.1">
    <property type="nucleotide sequence ID" value="NZ_NRRL01000179.1"/>
</dbReference>
<comment type="caution">
    <text evidence="4">Lacks conserved residue(s) required for the propagation of feature annotation.</text>
</comment>
<feature type="binding site" evidence="4">
    <location>
        <position position="37"/>
    </location>
    <ligand>
        <name>NADP(+)</name>
        <dbReference type="ChEBI" id="CHEBI:58349"/>
    </ligand>
</feature>
<keyword evidence="2 4" id="KW-0413">Isomerase</keyword>
<evidence type="ECO:0000313" key="7">
    <source>
        <dbReference type="Proteomes" id="UP001296873"/>
    </source>
</evidence>
<evidence type="ECO:0000313" key="6">
    <source>
        <dbReference type="EMBL" id="MBK1671378.1"/>
    </source>
</evidence>
<organism evidence="6 7">
    <name type="scientific">Rhodovibrio sodomensis</name>
    <dbReference type="NCBI Taxonomy" id="1088"/>
    <lineage>
        <taxon>Bacteria</taxon>
        <taxon>Pseudomonadati</taxon>
        <taxon>Pseudomonadota</taxon>
        <taxon>Alphaproteobacteria</taxon>
        <taxon>Rhodospirillales</taxon>
        <taxon>Rhodovibrionaceae</taxon>
        <taxon>Rhodovibrio</taxon>
    </lineage>
</organism>
<feature type="domain" description="NAD-dependent epimerase/dehydratase" evidence="5">
    <location>
        <begin position="3"/>
        <end position="248"/>
    </location>
</feature>
<accession>A0ABS1DNS8</accession>
<comment type="similarity">
    <text evidence="4">Belongs to the NAD(P)-dependent epimerase/dehydratase family. HldD subfamily.</text>
</comment>
<comment type="catalytic activity">
    <reaction evidence="4">
        <text>ADP-D-glycero-beta-D-manno-heptose = ADP-L-glycero-beta-D-manno-heptose</text>
        <dbReference type="Rhea" id="RHEA:17577"/>
        <dbReference type="ChEBI" id="CHEBI:59967"/>
        <dbReference type="ChEBI" id="CHEBI:61506"/>
        <dbReference type="EC" id="5.1.3.20"/>
    </reaction>
</comment>
<feature type="binding site" evidence="4">
    <location>
        <position position="185"/>
    </location>
    <ligand>
        <name>substrate</name>
    </ligand>
</feature>
<gene>
    <name evidence="6" type="primary">rfaD</name>
    <name evidence="4" type="synonym">hldD</name>
    <name evidence="6" type="ORF">CKO28_25590</name>
</gene>
<dbReference type="CDD" id="cd05248">
    <property type="entry name" value="ADP_GME_SDR_e"/>
    <property type="match status" value="1"/>
</dbReference>
<comment type="domain">
    <text evidence="4">Contains a large N-terminal NADP-binding domain, and a smaller C-terminal substrate-binding domain.</text>
</comment>
<keyword evidence="7" id="KW-1185">Reference proteome</keyword>
<comment type="cofactor">
    <cofactor evidence="4">
        <name>NADP(+)</name>
        <dbReference type="ChEBI" id="CHEBI:58349"/>
    </cofactor>
    <text evidence="4">Binds 1 NADP(+) per subunit.</text>
</comment>
<keyword evidence="1 4" id="KW-0521">NADP</keyword>
<comment type="function">
    <text evidence="4">Catalyzes the interconversion between ADP-D-glycero-beta-D-manno-heptose and ADP-L-glycero-beta-D-manno-heptose via an epimerization at carbon 6 of the heptose.</text>
</comment>
<feature type="binding site" evidence="4">
    <location>
        <position position="192"/>
    </location>
    <ligand>
        <name>substrate</name>
    </ligand>
</feature>
<evidence type="ECO:0000256" key="1">
    <source>
        <dbReference type="ARBA" id="ARBA00022857"/>
    </source>
</evidence>
<dbReference type="InterPro" id="IPR011912">
    <property type="entry name" value="Heptose_epim"/>
</dbReference>
<feature type="binding site" evidence="4">
    <location>
        <position position="285"/>
    </location>
    <ligand>
        <name>substrate</name>
    </ligand>
</feature>
<dbReference type="InterPro" id="IPR001509">
    <property type="entry name" value="Epimerase_deHydtase"/>
</dbReference>
<protein>
    <recommendedName>
        <fullName evidence="4">ADP-L-glycero-D-manno-heptose-6-epimerase</fullName>
        <ecNumber evidence="4">5.1.3.20</ecNumber>
    </recommendedName>
    <alternativeName>
        <fullName evidence="4">ADP-L-glycero-beta-D-manno-heptose-6-epimerase</fullName>
        <shortName evidence="4">ADP-glyceromanno-heptose 6-epimerase</shortName>
        <shortName evidence="4">ADP-hep 6-epimerase</shortName>
        <shortName evidence="4">AGME</shortName>
    </alternativeName>
</protein>
<dbReference type="Gene3D" id="3.90.25.10">
    <property type="entry name" value="UDP-galactose 4-epimerase, domain 1"/>
    <property type="match status" value="1"/>
</dbReference>
<name>A0ABS1DNS8_9PROT</name>
<dbReference type="EC" id="5.1.3.20" evidence="4"/>
<feature type="binding site" evidence="4">
    <location>
        <begin position="72"/>
        <end position="76"/>
    </location>
    <ligand>
        <name>NADP(+)</name>
        <dbReference type="ChEBI" id="CHEBI:58349"/>
    </ligand>
</feature>
<evidence type="ECO:0000256" key="2">
    <source>
        <dbReference type="ARBA" id="ARBA00023235"/>
    </source>
</evidence>
<dbReference type="Gene3D" id="3.40.50.720">
    <property type="entry name" value="NAD(P)-binding Rossmann-like Domain"/>
    <property type="match status" value="1"/>
</dbReference>
<feature type="binding site" evidence="4">
    <location>
        <position position="175"/>
    </location>
    <ligand>
        <name>NADP(+)</name>
        <dbReference type="ChEBI" id="CHEBI:58349"/>
    </ligand>
</feature>
<feature type="binding site" evidence="4">
    <location>
        <position position="220"/>
    </location>
    <ligand>
        <name>substrate</name>
    </ligand>
</feature>